<dbReference type="AlphaFoldDB" id="A0A4U8YYZ7"/>
<sequence length="97" mass="10659">MNQTGLAIGPNFVIRREALKKYFLCVSGEMSKVATRPNKAQHWNMHETCVAHFGSSKAAAGDQPAKSIKRAWRPFPGGLSISLSVKALLDETDFDLL</sequence>
<reference evidence="1 2" key="1">
    <citation type="submission" date="2019-03" db="EMBL/GenBank/DDBJ databases">
        <authorList>
            <person name="Kox A.R. M."/>
        </authorList>
    </citation>
    <scope>NUCLEOTIDE SEQUENCE [LARGE SCALE GENOMIC DNA]</scope>
    <source>
        <strain evidence="1">MTUNDRAET4 annotated genome</strain>
    </source>
</reference>
<name>A0A4U8YYZ7_METTU</name>
<accession>A0A4U8YYZ7</accession>
<evidence type="ECO:0000313" key="1">
    <source>
        <dbReference type="EMBL" id="VFU08333.1"/>
    </source>
</evidence>
<dbReference type="Proteomes" id="UP000294360">
    <property type="component" value="Chromosome"/>
</dbReference>
<dbReference type="KEGG" id="mtun:MTUNDRAET4_1440"/>
<evidence type="ECO:0000313" key="2">
    <source>
        <dbReference type="Proteomes" id="UP000294360"/>
    </source>
</evidence>
<proteinExistence type="predicted"/>
<organism evidence="1 2">
    <name type="scientific">Methylocella tundrae</name>
    <dbReference type="NCBI Taxonomy" id="227605"/>
    <lineage>
        <taxon>Bacteria</taxon>
        <taxon>Pseudomonadati</taxon>
        <taxon>Pseudomonadota</taxon>
        <taxon>Alphaproteobacteria</taxon>
        <taxon>Hyphomicrobiales</taxon>
        <taxon>Beijerinckiaceae</taxon>
        <taxon>Methylocella</taxon>
    </lineage>
</organism>
<gene>
    <name evidence="1" type="ORF">MTUNDRAET4_1440</name>
</gene>
<protein>
    <submittedName>
        <fullName evidence="1">Uncharacterized protein</fullName>
    </submittedName>
</protein>
<dbReference type="EMBL" id="LR536450">
    <property type="protein sequence ID" value="VFU08333.1"/>
    <property type="molecule type" value="Genomic_DNA"/>
</dbReference>